<feature type="compositionally biased region" description="Acidic residues" evidence="1">
    <location>
        <begin position="144"/>
        <end position="168"/>
    </location>
</feature>
<dbReference type="AlphaFoldDB" id="A0A9P4XBC8"/>
<evidence type="ECO:0000256" key="1">
    <source>
        <dbReference type="SAM" id="MobiDB-lite"/>
    </source>
</evidence>
<name>A0A9P4XBC8_9HYPO</name>
<feature type="region of interest" description="Disordered" evidence="1">
    <location>
        <begin position="117"/>
        <end position="173"/>
    </location>
</feature>
<protein>
    <submittedName>
        <fullName evidence="2">Uncharacterized protein</fullName>
    </submittedName>
</protein>
<reference evidence="2 3" key="1">
    <citation type="submission" date="2018-06" db="EMBL/GenBank/DDBJ databases">
        <title>Genome analysis of cellulolytic fungus Trichoderma lentiforme CFAM-422.</title>
        <authorList>
            <person name="Steindorff A.S."/>
            <person name="Formighieri E.F."/>
            <person name="Midorikawa G.E.O."/>
            <person name="Tamietti M.S."/>
            <person name="Ramos E.Z."/>
            <person name="Silva A.S."/>
            <person name="Bon E.P.S."/>
            <person name="Mendes T.D."/>
            <person name="Damaso M.C.T."/>
            <person name="Favaro L.C.L."/>
        </authorList>
    </citation>
    <scope>NUCLEOTIDE SEQUENCE [LARGE SCALE GENOMIC DNA]</scope>
    <source>
        <strain evidence="2 3">CFAM-422</strain>
    </source>
</reference>
<feature type="compositionally biased region" description="Basic and acidic residues" evidence="1">
    <location>
        <begin position="122"/>
        <end position="136"/>
    </location>
</feature>
<gene>
    <name evidence="2" type="ORF">CFAM422_008544</name>
</gene>
<evidence type="ECO:0000313" key="3">
    <source>
        <dbReference type="Proteomes" id="UP000801864"/>
    </source>
</evidence>
<comment type="caution">
    <text evidence="2">The sequence shown here is derived from an EMBL/GenBank/DDBJ whole genome shotgun (WGS) entry which is preliminary data.</text>
</comment>
<evidence type="ECO:0000313" key="2">
    <source>
        <dbReference type="EMBL" id="KAF3067781.1"/>
    </source>
</evidence>
<dbReference type="EMBL" id="QLNT01000015">
    <property type="protein sequence ID" value="KAF3067781.1"/>
    <property type="molecule type" value="Genomic_DNA"/>
</dbReference>
<dbReference type="Proteomes" id="UP000801864">
    <property type="component" value="Unassembled WGS sequence"/>
</dbReference>
<proteinExistence type="predicted"/>
<organism evidence="2 3">
    <name type="scientific">Trichoderma lentiforme</name>
    <dbReference type="NCBI Taxonomy" id="1567552"/>
    <lineage>
        <taxon>Eukaryota</taxon>
        <taxon>Fungi</taxon>
        <taxon>Dikarya</taxon>
        <taxon>Ascomycota</taxon>
        <taxon>Pezizomycotina</taxon>
        <taxon>Sordariomycetes</taxon>
        <taxon>Hypocreomycetidae</taxon>
        <taxon>Hypocreales</taxon>
        <taxon>Hypocreaceae</taxon>
        <taxon>Trichoderma</taxon>
    </lineage>
</organism>
<accession>A0A9P4XBC8</accession>
<sequence length="634" mass="72912">MSSTFSFLHLPPEVRNRIYAHYVTVKGGYVFNFESGKLMAAGSDGKTQPIDQALKFTCRQVAEEMRGLDLVSNCITFSTGYSDEWRASAAAFHFCHAWNDYKLLTWLFLLEDVEEEDEGQDGSDKSEDHAEDHADNQRNIVGEDLGESDSEEEDEDENEDGDDSDSEGDSQGMVVPSFSRTIAEQVAQRYPKFEPFLQAILQGIDPSEVTSYYGIVPSYRRQAIMYTLELAIQQGTIPKDWLGNRHNDPGELLALFEEFPPWSCCLTEDEIHELSSPPVARKQFCCYWKEPHIEQNGQRQYTQGKYRFSAAAVATRFLSRMPKSLRLCLRNIRLHEDAVSVANPECHAQGLIEFCVENPKLHIERRLDLWRNVFQSPSMAMDILVFIFENQWEWSNPDDTGRGRGLCSYSLTESVALWITEALALLRLGMPKKSFTLILDAGQAQKECAEIFQTIVQRDAAWQTAWEMIAAESYPEETFFTKRLHRCYRFDGFPEAIKDMINNPSGFIQCTFDIGVELWDAHTEFQKYRHLPLEESIALPIDKGIYVQPPPPLPGWSALLAENILPEFFTDQELRRIELSDRWWIEEEKTVSNEEYEEFMASRREAETEMGDFKAKRAKLSVERLARGFEFFGV</sequence>
<keyword evidence="3" id="KW-1185">Reference proteome</keyword>